<keyword evidence="11" id="KW-1185">Reference proteome</keyword>
<dbReference type="PANTHER" id="PTHR45815">
    <property type="entry name" value="PROTEIN DISULFIDE-ISOMERASE A6"/>
    <property type="match status" value="1"/>
</dbReference>
<feature type="domain" description="Thioredoxin" evidence="9">
    <location>
        <begin position="5"/>
        <end position="144"/>
    </location>
</feature>
<feature type="region of interest" description="Disordered" evidence="7">
    <location>
        <begin position="242"/>
        <end position="328"/>
    </location>
</feature>
<feature type="compositionally biased region" description="Polar residues" evidence="7">
    <location>
        <begin position="273"/>
        <end position="299"/>
    </location>
</feature>
<comment type="subcellular location">
    <subcellularLocation>
        <location evidence="2">Endoplasmic reticulum lumen</location>
    </subcellularLocation>
</comment>
<gene>
    <name evidence="10" type="ORF">AAFC00_007065</name>
</gene>
<dbReference type="PROSITE" id="PS51352">
    <property type="entry name" value="THIOREDOXIN_2"/>
    <property type="match status" value="1"/>
</dbReference>
<dbReference type="Pfam" id="PF00085">
    <property type="entry name" value="Thioredoxin"/>
    <property type="match status" value="1"/>
</dbReference>
<comment type="catalytic activity">
    <reaction evidence="1">
        <text>Catalyzes the rearrangement of -S-S- bonds in proteins.</text>
        <dbReference type="EC" id="5.3.4.1"/>
    </reaction>
</comment>
<keyword evidence="8" id="KW-0732">Signal</keyword>
<dbReference type="RefSeq" id="XP_069199988.1">
    <property type="nucleotide sequence ID" value="XM_069347119.1"/>
</dbReference>
<dbReference type="Gene3D" id="3.40.30.10">
    <property type="entry name" value="Glutaredoxin"/>
    <property type="match status" value="2"/>
</dbReference>
<dbReference type="CDD" id="cd03002">
    <property type="entry name" value="PDI_a_MPD1_like"/>
    <property type="match status" value="1"/>
</dbReference>
<evidence type="ECO:0000256" key="5">
    <source>
        <dbReference type="ARBA" id="ARBA00023235"/>
    </source>
</evidence>
<evidence type="ECO:0000256" key="4">
    <source>
        <dbReference type="ARBA" id="ARBA00023157"/>
    </source>
</evidence>
<evidence type="ECO:0000256" key="8">
    <source>
        <dbReference type="SAM" id="SignalP"/>
    </source>
</evidence>
<evidence type="ECO:0000256" key="7">
    <source>
        <dbReference type="SAM" id="MobiDB-lite"/>
    </source>
</evidence>
<comment type="caution">
    <text evidence="10">The sequence shown here is derived from an EMBL/GenBank/DDBJ whole genome shotgun (WGS) entry which is preliminary data.</text>
</comment>
<keyword evidence="4" id="KW-1015">Disulfide bond</keyword>
<evidence type="ECO:0000256" key="2">
    <source>
        <dbReference type="ARBA" id="ARBA00004319"/>
    </source>
</evidence>
<evidence type="ECO:0000259" key="9">
    <source>
        <dbReference type="PROSITE" id="PS51352"/>
    </source>
</evidence>
<dbReference type="InterPro" id="IPR057305">
    <property type="entry name" value="Thioredox_PDIA6_C"/>
</dbReference>
<accession>A0ABR3PCN2</accession>
<feature type="region of interest" description="Disordered" evidence="7">
    <location>
        <begin position="544"/>
        <end position="567"/>
    </location>
</feature>
<dbReference type="InterPro" id="IPR036249">
    <property type="entry name" value="Thioredoxin-like_sf"/>
</dbReference>
<evidence type="ECO:0000313" key="10">
    <source>
        <dbReference type="EMBL" id="KAL1303713.1"/>
    </source>
</evidence>
<dbReference type="PANTHER" id="PTHR45815:SF3">
    <property type="entry name" value="PROTEIN DISULFIDE-ISOMERASE A6"/>
    <property type="match status" value="1"/>
</dbReference>
<feature type="compositionally biased region" description="Basic and acidic residues" evidence="7">
    <location>
        <begin position="319"/>
        <end position="328"/>
    </location>
</feature>
<feature type="signal peptide" evidence="8">
    <location>
        <begin position="1"/>
        <end position="22"/>
    </location>
</feature>
<evidence type="ECO:0000313" key="11">
    <source>
        <dbReference type="Proteomes" id="UP001562354"/>
    </source>
</evidence>
<dbReference type="Pfam" id="PF24541">
    <property type="entry name" value="Thioredox_PDIA6_C"/>
    <property type="match status" value="1"/>
</dbReference>
<dbReference type="GeneID" id="95980764"/>
<feature type="compositionally biased region" description="Low complexity" evidence="7">
    <location>
        <begin position="473"/>
        <end position="486"/>
    </location>
</feature>
<evidence type="ECO:0000256" key="3">
    <source>
        <dbReference type="ARBA" id="ARBA00012723"/>
    </source>
</evidence>
<dbReference type="Proteomes" id="UP001562354">
    <property type="component" value="Unassembled WGS sequence"/>
</dbReference>
<sequence>MVNTLAFAAAAASLLLVPTVDAAGGIYPKGSPVLQVDSKTYGSLIENSNHTSIVEFYAPWCGHCQNLKPAYEKAAKSLLGLANVAAINCDEDHNKPLCGRFGVQGFPTLKIIKPGKKPGRPIVEDYQGQRSAKAIVEAVKDKIPNHVKRISDKNLEDWLAEGNATAKAVLFTNKGITSPLLKALAVDFLGSVSFAQIRDKEANAISMFGITSYPTLLLLPGGAADAVTYDGEMKKEALSGFLSQIAPPNPDPAPKAAKSSKPKKSAGKQKSANSAFSKASTAHESADSASARATQTSETLENEGGLPTESPNPNVVTDETEKPVQLPKEEAPLIPTLTALEDLQQACLTKKSGTCILAIENAAADEQDANTAILSLSSIHHRHTTSGHKLFPFYTIAAPAAEDSSLLTSLNLPTEAAKQALTLVAINAKRHWIKKFTGSDLEALTLETWIDSIRMGDGAKQSLPDSILVEAASPAATPSPSASSPTGDSGPEIQMEEISDEDYERLMKNAFKVGGMTEKNDKGESLPTVDLEFEDIDDDLKEGLIKQAKEAAEEAKKDQEAEGHDEL</sequence>
<evidence type="ECO:0000256" key="6">
    <source>
        <dbReference type="ARBA" id="ARBA00023284"/>
    </source>
</evidence>
<dbReference type="InterPro" id="IPR017937">
    <property type="entry name" value="Thioredoxin_CS"/>
</dbReference>
<dbReference type="EMBL" id="JBFMKM010000010">
    <property type="protein sequence ID" value="KAL1303713.1"/>
    <property type="molecule type" value="Genomic_DNA"/>
</dbReference>
<name>A0ABR3PCN2_9PEZI</name>
<feature type="chain" id="PRO_5045752498" description="protein disulfide-isomerase" evidence="8">
    <location>
        <begin position="23"/>
        <end position="567"/>
    </location>
</feature>
<reference evidence="10 11" key="1">
    <citation type="submission" date="2024-07" db="EMBL/GenBank/DDBJ databases">
        <title>Draft sequence of the Neodothiora populina.</title>
        <authorList>
            <person name="Drown D.D."/>
            <person name="Schuette U.S."/>
            <person name="Buechlein A.B."/>
            <person name="Rusch D.R."/>
            <person name="Winton L.W."/>
            <person name="Adams G.A."/>
        </authorList>
    </citation>
    <scope>NUCLEOTIDE SEQUENCE [LARGE SCALE GENOMIC DNA]</scope>
    <source>
        <strain evidence="10 11">CPC 39397</strain>
    </source>
</reference>
<proteinExistence type="predicted"/>
<feature type="compositionally biased region" description="Basic residues" evidence="7">
    <location>
        <begin position="258"/>
        <end position="267"/>
    </location>
</feature>
<evidence type="ECO:0000256" key="1">
    <source>
        <dbReference type="ARBA" id="ARBA00001182"/>
    </source>
</evidence>
<keyword evidence="6" id="KW-0676">Redox-active center</keyword>
<dbReference type="InterPro" id="IPR013766">
    <property type="entry name" value="Thioredoxin_domain"/>
</dbReference>
<protein>
    <recommendedName>
        <fullName evidence="3">protein disulfide-isomerase</fullName>
        <ecNumber evidence="3">5.3.4.1</ecNumber>
    </recommendedName>
</protein>
<dbReference type="PRINTS" id="PR00421">
    <property type="entry name" value="THIOREDOXIN"/>
</dbReference>
<keyword evidence="5" id="KW-0413">Isomerase</keyword>
<feature type="region of interest" description="Disordered" evidence="7">
    <location>
        <begin position="473"/>
        <end position="493"/>
    </location>
</feature>
<organism evidence="10 11">
    <name type="scientific">Neodothiora populina</name>
    <dbReference type="NCBI Taxonomy" id="2781224"/>
    <lineage>
        <taxon>Eukaryota</taxon>
        <taxon>Fungi</taxon>
        <taxon>Dikarya</taxon>
        <taxon>Ascomycota</taxon>
        <taxon>Pezizomycotina</taxon>
        <taxon>Dothideomycetes</taxon>
        <taxon>Dothideomycetidae</taxon>
        <taxon>Dothideales</taxon>
        <taxon>Dothioraceae</taxon>
        <taxon>Neodothiora</taxon>
    </lineage>
</organism>
<dbReference type="EC" id="5.3.4.1" evidence="3"/>
<dbReference type="SUPFAM" id="SSF52833">
    <property type="entry name" value="Thioredoxin-like"/>
    <property type="match status" value="2"/>
</dbReference>
<dbReference type="PROSITE" id="PS00194">
    <property type="entry name" value="THIOREDOXIN_1"/>
    <property type="match status" value="1"/>
</dbReference>